<dbReference type="Proteomes" id="UP000287385">
    <property type="component" value="Unassembled WGS sequence"/>
</dbReference>
<evidence type="ECO:0008006" key="3">
    <source>
        <dbReference type="Google" id="ProtNLM"/>
    </source>
</evidence>
<dbReference type="AlphaFoldDB" id="A0A401X7Y4"/>
<reference evidence="1 2" key="1">
    <citation type="submission" date="2016-06" db="EMBL/GenBank/DDBJ databases">
        <title>Acetobacter pasteurianus NBRC 3278 whole genome sequencing project.</title>
        <authorList>
            <person name="Matsutani M."/>
            <person name="Shiwa Y."/>
            <person name="Okamoto-Kainuma A."/>
            <person name="Ishikawa M."/>
            <person name="Koizumi Y."/>
            <person name="Yoshikawa H."/>
            <person name="Yakushi T."/>
            <person name="Matsushita K."/>
        </authorList>
    </citation>
    <scope>NUCLEOTIDE SEQUENCE [LARGE SCALE GENOMIC DNA]</scope>
    <source>
        <strain evidence="1 2">NBRC 3278</strain>
    </source>
</reference>
<protein>
    <recommendedName>
        <fullName evidence="3">SinR family protein</fullName>
    </recommendedName>
</protein>
<keyword evidence="2" id="KW-1185">Reference proteome</keyword>
<gene>
    <name evidence="1" type="ORF">NBRC3278_3017</name>
</gene>
<accession>A0A401X7Y4</accession>
<comment type="caution">
    <text evidence="1">The sequence shown here is derived from an EMBL/GenBank/DDBJ whole genome shotgun (WGS) entry which is preliminary data.</text>
</comment>
<dbReference type="EMBL" id="BDEV01000133">
    <property type="protein sequence ID" value="GCD63924.1"/>
    <property type="molecule type" value="Genomic_DNA"/>
</dbReference>
<evidence type="ECO:0000313" key="1">
    <source>
        <dbReference type="EMBL" id="GCD63924.1"/>
    </source>
</evidence>
<sequence length="99" mass="11718">MITYDIKVVDNFEYPKLYEAIKGISGIWCHPVESVWFVDTVRFSETDIMNKLKPFLTIRSHNGDRILINRCTENNSGWLSKDSIDWFNSQNRTWTNPPY</sequence>
<evidence type="ECO:0000313" key="2">
    <source>
        <dbReference type="Proteomes" id="UP000287385"/>
    </source>
</evidence>
<proteinExistence type="predicted"/>
<organism evidence="1 2">
    <name type="scientific">Acetobacter pasteurianus NBRC 3278</name>
    <dbReference type="NCBI Taxonomy" id="1226660"/>
    <lineage>
        <taxon>Bacteria</taxon>
        <taxon>Pseudomonadati</taxon>
        <taxon>Pseudomonadota</taxon>
        <taxon>Alphaproteobacteria</taxon>
        <taxon>Acetobacterales</taxon>
        <taxon>Acetobacteraceae</taxon>
        <taxon>Acetobacter</taxon>
    </lineage>
</organism>
<name>A0A401X7Y4_ACEPA</name>